<dbReference type="InterPro" id="IPR051531">
    <property type="entry name" value="N-acetyltransferase"/>
</dbReference>
<dbReference type="InterPro" id="IPR016181">
    <property type="entry name" value="Acyl_CoA_acyltransferase"/>
</dbReference>
<dbReference type="GO" id="GO:0016747">
    <property type="term" value="F:acyltransferase activity, transferring groups other than amino-acyl groups"/>
    <property type="evidence" value="ECO:0007669"/>
    <property type="project" value="InterPro"/>
</dbReference>
<organism evidence="2 3">
    <name type="scientific">Bacillus fungorum</name>
    <dbReference type="NCBI Taxonomy" id="2039284"/>
    <lineage>
        <taxon>Bacteria</taxon>
        <taxon>Bacillati</taxon>
        <taxon>Bacillota</taxon>
        <taxon>Bacilli</taxon>
        <taxon>Bacillales</taxon>
        <taxon>Bacillaceae</taxon>
        <taxon>Bacillus</taxon>
    </lineage>
</organism>
<evidence type="ECO:0000313" key="3">
    <source>
        <dbReference type="Proteomes" id="UP000228484"/>
    </source>
</evidence>
<evidence type="ECO:0000259" key="1">
    <source>
        <dbReference type="PROSITE" id="PS51186"/>
    </source>
</evidence>
<dbReference type="PANTHER" id="PTHR43792">
    <property type="entry name" value="GNAT FAMILY, PUTATIVE (AFU_ORTHOLOGUE AFUA_3G00765)-RELATED-RELATED"/>
    <property type="match status" value="1"/>
</dbReference>
<reference evidence="2 3" key="1">
    <citation type="submission" date="2017-09" db="EMBL/GenBank/DDBJ databases">
        <title>Biocontrol bacteria screening and application from spent mushroom substrate.</title>
        <authorList>
            <person name="Sun X."/>
        </authorList>
    </citation>
    <scope>NUCLEOTIDE SEQUENCE [LARGE SCALE GENOMIC DNA]</scope>
    <source>
        <strain evidence="2 3">100374</strain>
    </source>
</reference>
<dbReference type="EMBL" id="NWUW01000001">
    <property type="protein sequence ID" value="PIE96752.1"/>
    <property type="molecule type" value="Genomic_DNA"/>
</dbReference>
<comment type="caution">
    <text evidence="2">The sequence shown here is derived from an EMBL/GenBank/DDBJ whole genome shotgun (WGS) entry which is preliminary data.</text>
</comment>
<dbReference type="Gene3D" id="3.40.630.30">
    <property type="match status" value="1"/>
</dbReference>
<dbReference type="InterPro" id="IPR000182">
    <property type="entry name" value="GNAT_dom"/>
</dbReference>
<feature type="domain" description="N-acetyltransferase" evidence="1">
    <location>
        <begin position="31"/>
        <end position="191"/>
    </location>
</feature>
<dbReference type="PANTHER" id="PTHR43792:SF1">
    <property type="entry name" value="N-ACETYLTRANSFERASE DOMAIN-CONTAINING PROTEIN"/>
    <property type="match status" value="1"/>
</dbReference>
<evidence type="ECO:0000313" key="2">
    <source>
        <dbReference type="EMBL" id="PIE96752.1"/>
    </source>
</evidence>
<proteinExistence type="predicted"/>
<dbReference type="Proteomes" id="UP000228484">
    <property type="component" value="Unassembled WGS sequence"/>
</dbReference>
<keyword evidence="2" id="KW-0808">Transferase</keyword>
<sequence>MVTFSIYPIHDRVVKYKFVGRSAEMFHTERLQIRKYIMDDLQFYASLWGNEKVMRYIGNGTLKTYMQCKKSLEEWVIPSYKNGLGLFVLIEKETGTRIGHAGLVKQQIDGKEEIEIGYWLLPQYWGKGYAKEAAAAFRDYGFQALQMNKLISLINPDHPASIFVARKTGLSYEKTTSFHGMDVLVYSIKRVG</sequence>
<dbReference type="Pfam" id="PF13302">
    <property type="entry name" value="Acetyltransf_3"/>
    <property type="match status" value="1"/>
</dbReference>
<accession>A0A2G6QIS9</accession>
<name>A0A2G6QIS9_9BACI</name>
<dbReference type="SUPFAM" id="SSF55729">
    <property type="entry name" value="Acyl-CoA N-acyltransferases (Nat)"/>
    <property type="match status" value="1"/>
</dbReference>
<gene>
    <name evidence="2" type="ORF">CO726_00130</name>
</gene>
<dbReference type="PROSITE" id="PS51186">
    <property type="entry name" value="GNAT"/>
    <property type="match status" value="1"/>
</dbReference>
<dbReference type="AlphaFoldDB" id="A0A2G6QIS9"/>
<keyword evidence="3" id="KW-1185">Reference proteome</keyword>
<protein>
    <submittedName>
        <fullName evidence="2">GNAT family N-acetyltransferase</fullName>
    </submittedName>
</protein>